<sequence>MPAPSEIPTFSPIGQSHKSFQTVAERCGPRSSMAYIFDYYLATRKAPIPERLLRFLCFRYNCEVRKGIARDDLPPGSTAIVLLYNHLDADPKIWLTALTVNFVLPPFYWQKFLSDLWLAYSICESRGELSREITSCSPLWLACPFPSPGYRHSRTGIWTRTLTKIIHIRNALLFQIYHELCTQGFGKSNFVRNYLENYRARRTWVRKHSPTDYLRAHYPGDDTPSVTGNPFFEQWELDFFGQVADIFDWLDATEGTGYSGITAMLRKILEMRLTPFHLDIRKSMRSFCPILTYDDSSLDYRVD</sequence>
<name>A0A4S8KM64_DENBC</name>
<evidence type="ECO:0000313" key="2">
    <source>
        <dbReference type="Proteomes" id="UP000297245"/>
    </source>
</evidence>
<dbReference type="EMBL" id="ML180743">
    <property type="protein sequence ID" value="THU76706.1"/>
    <property type="molecule type" value="Genomic_DNA"/>
</dbReference>
<keyword evidence="2" id="KW-1185">Reference proteome</keyword>
<reference evidence="1 2" key="1">
    <citation type="journal article" date="2019" name="Nat. Ecol. Evol.">
        <title>Megaphylogeny resolves global patterns of mushroom evolution.</title>
        <authorList>
            <person name="Varga T."/>
            <person name="Krizsan K."/>
            <person name="Foldi C."/>
            <person name="Dima B."/>
            <person name="Sanchez-Garcia M."/>
            <person name="Sanchez-Ramirez S."/>
            <person name="Szollosi G.J."/>
            <person name="Szarkandi J.G."/>
            <person name="Papp V."/>
            <person name="Albert L."/>
            <person name="Andreopoulos W."/>
            <person name="Angelini C."/>
            <person name="Antonin V."/>
            <person name="Barry K.W."/>
            <person name="Bougher N.L."/>
            <person name="Buchanan P."/>
            <person name="Buyck B."/>
            <person name="Bense V."/>
            <person name="Catcheside P."/>
            <person name="Chovatia M."/>
            <person name="Cooper J."/>
            <person name="Damon W."/>
            <person name="Desjardin D."/>
            <person name="Finy P."/>
            <person name="Geml J."/>
            <person name="Haridas S."/>
            <person name="Hughes K."/>
            <person name="Justo A."/>
            <person name="Karasinski D."/>
            <person name="Kautmanova I."/>
            <person name="Kiss B."/>
            <person name="Kocsube S."/>
            <person name="Kotiranta H."/>
            <person name="LaButti K.M."/>
            <person name="Lechner B.E."/>
            <person name="Liimatainen K."/>
            <person name="Lipzen A."/>
            <person name="Lukacs Z."/>
            <person name="Mihaltcheva S."/>
            <person name="Morgado L.N."/>
            <person name="Niskanen T."/>
            <person name="Noordeloos M.E."/>
            <person name="Ohm R.A."/>
            <person name="Ortiz-Santana B."/>
            <person name="Ovrebo C."/>
            <person name="Racz N."/>
            <person name="Riley R."/>
            <person name="Savchenko A."/>
            <person name="Shiryaev A."/>
            <person name="Soop K."/>
            <person name="Spirin V."/>
            <person name="Szebenyi C."/>
            <person name="Tomsovsky M."/>
            <person name="Tulloss R.E."/>
            <person name="Uehling J."/>
            <person name="Grigoriev I.V."/>
            <person name="Vagvolgyi C."/>
            <person name="Papp T."/>
            <person name="Martin F.M."/>
            <person name="Miettinen O."/>
            <person name="Hibbett D.S."/>
            <person name="Nagy L.G."/>
        </authorList>
    </citation>
    <scope>NUCLEOTIDE SEQUENCE [LARGE SCALE GENOMIC DNA]</scope>
    <source>
        <strain evidence="1 2">CBS 962.96</strain>
    </source>
</reference>
<organism evidence="1 2">
    <name type="scientific">Dendrothele bispora (strain CBS 962.96)</name>
    <dbReference type="NCBI Taxonomy" id="1314807"/>
    <lineage>
        <taxon>Eukaryota</taxon>
        <taxon>Fungi</taxon>
        <taxon>Dikarya</taxon>
        <taxon>Basidiomycota</taxon>
        <taxon>Agaricomycotina</taxon>
        <taxon>Agaricomycetes</taxon>
        <taxon>Agaricomycetidae</taxon>
        <taxon>Agaricales</taxon>
        <taxon>Agaricales incertae sedis</taxon>
        <taxon>Dendrothele</taxon>
    </lineage>
</organism>
<gene>
    <name evidence="1" type="ORF">K435DRAFT_878812</name>
</gene>
<proteinExistence type="predicted"/>
<protein>
    <submittedName>
        <fullName evidence="1">Uncharacterized protein</fullName>
    </submittedName>
</protein>
<dbReference type="Proteomes" id="UP000297245">
    <property type="component" value="Unassembled WGS sequence"/>
</dbReference>
<accession>A0A4S8KM64</accession>
<evidence type="ECO:0000313" key="1">
    <source>
        <dbReference type="EMBL" id="THU76706.1"/>
    </source>
</evidence>
<dbReference type="AlphaFoldDB" id="A0A4S8KM64"/>